<dbReference type="Pfam" id="PF13924">
    <property type="entry name" value="Lipocalin_5"/>
    <property type="match status" value="1"/>
</dbReference>
<feature type="signal peptide" evidence="1">
    <location>
        <begin position="1"/>
        <end position="23"/>
    </location>
</feature>
<feature type="domain" description="Lipocalin-like" evidence="2">
    <location>
        <begin position="32"/>
        <end position="147"/>
    </location>
</feature>
<name>A0A7Y8AKX6_PSETO</name>
<dbReference type="AlphaFoldDB" id="A0A7Y8AKX6"/>
<proteinExistence type="predicted"/>
<sequence length="168" mass="18428">MSAAHKMTGLLVCLLPLALPAHAATDNRQLLGTWTLTASDNVNPDGSRLHLYGDDPQGTLNFDATGHYSLQIMSKVRPKFAANDKSKGTPEEYRATVVGTQCHFGTYTINEKDHTITMHVEHATYSNWEGANLTWPYTVDSERATFTVPHPSIGGPGVYGEIAYVRTH</sequence>
<evidence type="ECO:0000259" key="2">
    <source>
        <dbReference type="Pfam" id="PF13924"/>
    </source>
</evidence>
<comment type="caution">
    <text evidence="3">The sequence shown here is derived from an EMBL/GenBank/DDBJ whole genome shotgun (WGS) entry which is preliminary data.</text>
</comment>
<evidence type="ECO:0000313" key="3">
    <source>
        <dbReference type="EMBL" id="NWD34450.1"/>
    </source>
</evidence>
<protein>
    <submittedName>
        <fullName evidence="3">Lipocalin-like domain-containing protein</fullName>
    </submittedName>
</protein>
<evidence type="ECO:0000313" key="4">
    <source>
        <dbReference type="Proteomes" id="UP000549134"/>
    </source>
</evidence>
<feature type="chain" id="PRO_5031089840" evidence="1">
    <location>
        <begin position="24"/>
        <end position="168"/>
    </location>
</feature>
<dbReference type="RefSeq" id="WP_016970893.1">
    <property type="nucleotide sequence ID" value="NZ_CP020369.1"/>
</dbReference>
<dbReference type="GeneID" id="55847742"/>
<evidence type="ECO:0000256" key="1">
    <source>
        <dbReference type="SAM" id="SignalP"/>
    </source>
</evidence>
<dbReference type="InterPro" id="IPR024311">
    <property type="entry name" value="Lipocalin-like"/>
</dbReference>
<organism evidence="3 4">
    <name type="scientific">Pseudomonas tolaasii</name>
    <dbReference type="NCBI Taxonomy" id="29442"/>
    <lineage>
        <taxon>Bacteria</taxon>
        <taxon>Pseudomonadati</taxon>
        <taxon>Pseudomonadota</taxon>
        <taxon>Gammaproteobacteria</taxon>
        <taxon>Pseudomonadales</taxon>
        <taxon>Pseudomonadaceae</taxon>
        <taxon>Pseudomonas</taxon>
    </lineage>
</organism>
<dbReference type="EMBL" id="JACAQK010000002">
    <property type="protein sequence ID" value="NWD34450.1"/>
    <property type="molecule type" value="Genomic_DNA"/>
</dbReference>
<gene>
    <name evidence="3" type="ORF">HX787_01185</name>
</gene>
<reference evidence="3 4" key="1">
    <citation type="submission" date="2020-04" db="EMBL/GenBank/DDBJ databases">
        <title>Molecular characterization of pseudomonads from Agaricus bisporus reveal novel blotch 2 pathogens in Western Europe.</title>
        <authorList>
            <person name="Taparia T."/>
            <person name="Krijger M."/>
            <person name="Haynes E."/>
            <person name="Elpinstone J.G."/>
            <person name="Noble R."/>
            <person name="Van Der Wolf J."/>
        </authorList>
    </citation>
    <scope>NUCLEOTIDE SEQUENCE [LARGE SCALE GENOMIC DNA]</scope>
    <source>
        <strain evidence="3 4">IPO3746</strain>
    </source>
</reference>
<accession>A0A7Y8AKX6</accession>
<dbReference type="Proteomes" id="UP000549134">
    <property type="component" value="Unassembled WGS sequence"/>
</dbReference>
<keyword evidence="1" id="KW-0732">Signal</keyword>